<proteinExistence type="predicted"/>
<dbReference type="InterPro" id="IPR007055">
    <property type="entry name" value="BON_dom"/>
</dbReference>
<evidence type="ECO:0000259" key="1">
    <source>
        <dbReference type="PROSITE" id="PS50914"/>
    </source>
</evidence>
<dbReference type="NCBIfam" id="NF008399">
    <property type="entry name" value="PRK11198.1"/>
    <property type="match status" value="1"/>
</dbReference>
<gene>
    <name evidence="3" type="primary">lysM</name>
    <name evidence="3" type="ORF">ACFQ4O_15790</name>
</gene>
<dbReference type="SUPFAM" id="SSF54106">
    <property type="entry name" value="LysM domain"/>
    <property type="match status" value="1"/>
</dbReference>
<keyword evidence="4" id="KW-1185">Reference proteome</keyword>
<feature type="domain" description="LysM" evidence="2">
    <location>
        <begin position="93"/>
        <end position="142"/>
    </location>
</feature>
<dbReference type="Gene3D" id="3.30.1340.30">
    <property type="match status" value="1"/>
</dbReference>
<feature type="domain" description="BON" evidence="1">
    <location>
        <begin position="20"/>
        <end position="87"/>
    </location>
</feature>
<dbReference type="CDD" id="cd00118">
    <property type="entry name" value="LysM"/>
    <property type="match status" value="1"/>
</dbReference>
<comment type="caution">
    <text evidence="3">The sequence shown here is derived from an EMBL/GenBank/DDBJ whole genome shotgun (WGS) entry which is preliminary data.</text>
</comment>
<dbReference type="EMBL" id="JBHTMX010000234">
    <property type="protein sequence ID" value="MFD1333462.1"/>
    <property type="molecule type" value="Genomic_DNA"/>
</dbReference>
<accession>A0ABW3ZAV0</accession>
<dbReference type="Gene3D" id="3.10.350.10">
    <property type="entry name" value="LysM domain"/>
    <property type="match status" value="1"/>
</dbReference>
<dbReference type="Pfam" id="PF04972">
    <property type="entry name" value="BON"/>
    <property type="match status" value="1"/>
</dbReference>
<evidence type="ECO:0000313" key="4">
    <source>
        <dbReference type="Proteomes" id="UP001597171"/>
    </source>
</evidence>
<protein>
    <submittedName>
        <fullName evidence="3">Peptidoglycan-binding protein LysM</fullName>
    </submittedName>
</protein>
<organism evidence="3 4">
    <name type="scientific">Methylopila musalis</name>
    <dbReference type="NCBI Taxonomy" id="1134781"/>
    <lineage>
        <taxon>Bacteria</taxon>
        <taxon>Pseudomonadati</taxon>
        <taxon>Pseudomonadota</taxon>
        <taxon>Alphaproteobacteria</taxon>
        <taxon>Hyphomicrobiales</taxon>
        <taxon>Methylopilaceae</taxon>
        <taxon>Methylopila</taxon>
    </lineage>
</organism>
<dbReference type="PROSITE" id="PS51782">
    <property type="entry name" value="LYSM"/>
    <property type="match status" value="1"/>
</dbReference>
<dbReference type="Proteomes" id="UP001597171">
    <property type="component" value="Unassembled WGS sequence"/>
</dbReference>
<dbReference type="InterPro" id="IPR018392">
    <property type="entry name" value="LysM"/>
</dbReference>
<dbReference type="InterPro" id="IPR036779">
    <property type="entry name" value="LysM_dom_sf"/>
</dbReference>
<sequence length="144" mass="15399">MGVFDFIRDVGEKLFGASEAQAAPADKIKDELAKHGLDAGDVTVEVDGDTVKISGAAPSNEVREKIILAAGNTLGVSKVEESITVANAEPEATFYTVKKGDTLSKIAQEQYGQANRYPDIFEANKPLLSHPDKIYPGQVLRIPA</sequence>
<dbReference type="InterPro" id="IPR052196">
    <property type="entry name" value="Bact_Kbp"/>
</dbReference>
<dbReference type="Pfam" id="PF01476">
    <property type="entry name" value="LysM"/>
    <property type="match status" value="1"/>
</dbReference>
<dbReference type="SMART" id="SM00257">
    <property type="entry name" value="LysM"/>
    <property type="match status" value="1"/>
</dbReference>
<dbReference type="RefSeq" id="WP_378777035.1">
    <property type="nucleotide sequence ID" value="NZ_JBHTMX010000234.1"/>
</dbReference>
<dbReference type="PROSITE" id="PS50914">
    <property type="entry name" value="BON"/>
    <property type="match status" value="1"/>
</dbReference>
<evidence type="ECO:0000313" key="3">
    <source>
        <dbReference type="EMBL" id="MFD1333462.1"/>
    </source>
</evidence>
<reference evidence="4" key="1">
    <citation type="journal article" date="2019" name="Int. J. Syst. Evol. Microbiol.">
        <title>The Global Catalogue of Microorganisms (GCM) 10K type strain sequencing project: providing services to taxonomists for standard genome sequencing and annotation.</title>
        <authorList>
            <consortium name="The Broad Institute Genomics Platform"/>
            <consortium name="The Broad Institute Genome Sequencing Center for Infectious Disease"/>
            <person name="Wu L."/>
            <person name="Ma J."/>
        </authorList>
    </citation>
    <scope>NUCLEOTIDE SEQUENCE [LARGE SCALE GENOMIC DNA]</scope>
    <source>
        <strain evidence="4">CCUG 61696</strain>
    </source>
</reference>
<name>A0ABW3ZAV0_9HYPH</name>
<evidence type="ECO:0000259" key="2">
    <source>
        <dbReference type="PROSITE" id="PS51782"/>
    </source>
</evidence>
<dbReference type="PANTHER" id="PTHR34700">
    <property type="entry name" value="POTASSIUM BINDING PROTEIN KBP"/>
    <property type="match status" value="1"/>
</dbReference>
<dbReference type="PANTHER" id="PTHR34700:SF8">
    <property type="entry name" value="POTASSIUM BINDING PROTEIN KBP"/>
    <property type="match status" value="1"/>
</dbReference>